<reference evidence="2 3" key="1">
    <citation type="submission" date="2020-12" db="EMBL/GenBank/DDBJ databases">
        <title>Comparative genomic insights into the epidemiology and virulence of plant pathogenic Pseudomonads from Turkey.</title>
        <authorList>
            <person name="Dillon M."/>
            <person name="Ruiz-Bedoya T."/>
            <person name="Bendalovic-Torma C."/>
            <person name="Guttman K.M."/>
            <person name="Kwak H."/>
            <person name="Middleton M.A."/>
            <person name="Wang P.W."/>
            <person name="Horuz S."/>
            <person name="Aysan Y."/>
            <person name="Guttman D.S."/>
        </authorList>
    </citation>
    <scope>NUCLEOTIDE SEQUENCE [LARGE SCALE GENOMIC DNA]</scope>
    <source>
        <strain evidence="2 3">Marul_2_1</strain>
    </source>
</reference>
<evidence type="ECO:0000313" key="3">
    <source>
        <dbReference type="Proteomes" id="UP000607562"/>
    </source>
</evidence>
<feature type="compositionally biased region" description="Polar residues" evidence="1">
    <location>
        <begin position="94"/>
        <end position="104"/>
    </location>
</feature>
<dbReference type="Proteomes" id="UP000607562">
    <property type="component" value="Unassembled WGS sequence"/>
</dbReference>
<comment type="caution">
    <text evidence="2">The sequence shown here is derived from an EMBL/GenBank/DDBJ whole genome shotgun (WGS) entry which is preliminary data.</text>
</comment>
<dbReference type="EMBL" id="JAEILM010000072">
    <property type="protein sequence ID" value="MBI6635155.1"/>
    <property type="molecule type" value="Genomic_DNA"/>
</dbReference>
<keyword evidence="3" id="KW-1185">Reference proteome</keyword>
<evidence type="ECO:0000313" key="2">
    <source>
        <dbReference type="EMBL" id="MBI6635155.1"/>
    </source>
</evidence>
<protein>
    <submittedName>
        <fullName evidence="2">Uncharacterized protein</fullName>
    </submittedName>
</protein>
<proteinExistence type="predicted"/>
<evidence type="ECO:0000256" key="1">
    <source>
        <dbReference type="SAM" id="MobiDB-lite"/>
    </source>
</evidence>
<sequence length="104" mass="11169">MNRSTALLASNITSDMLVDAGVFISAVSGLIVDDVVAQDDEGGDRPLNSYRIDGLMRGLAFVADVLSERGAWLKQQVEEEEARAALARRKGETTLDSTNIGEQS</sequence>
<name>A0ABS0V4C7_9PSED</name>
<accession>A0ABS0V4C7</accession>
<gene>
    <name evidence="2" type="ORF">YA0871_21065</name>
</gene>
<organism evidence="2 3">
    <name type="scientific">Pseudomonas paralactis</name>
    <dbReference type="NCBI Taxonomy" id="1615673"/>
    <lineage>
        <taxon>Bacteria</taxon>
        <taxon>Pseudomonadati</taxon>
        <taxon>Pseudomonadota</taxon>
        <taxon>Gammaproteobacteria</taxon>
        <taxon>Pseudomonadales</taxon>
        <taxon>Pseudomonadaceae</taxon>
        <taxon>Pseudomonas</taxon>
    </lineage>
</organism>
<dbReference type="RefSeq" id="WP_198708331.1">
    <property type="nucleotide sequence ID" value="NZ_JAEILM010000072.1"/>
</dbReference>
<feature type="region of interest" description="Disordered" evidence="1">
    <location>
        <begin position="84"/>
        <end position="104"/>
    </location>
</feature>